<evidence type="ECO:0000313" key="1">
    <source>
        <dbReference type="EMBL" id="AGG37948.1"/>
    </source>
</evidence>
<evidence type="ECO:0000313" key="2">
    <source>
        <dbReference type="Proteomes" id="UP000103127"/>
    </source>
</evidence>
<accession>M1SQM7</accession>
<proteinExistence type="predicted"/>
<protein>
    <submittedName>
        <fullName evidence="1">Uncharacterized protein</fullName>
    </submittedName>
</protein>
<name>M1SQM7_ISKNV</name>
<dbReference type="EMBL" id="KC244182">
    <property type="protein sequence ID" value="AGG37948.1"/>
    <property type="molecule type" value="Genomic_DNA"/>
</dbReference>
<dbReference type="Proteomes" id="UP000103127">
    <property type="component" value="Genome"/>
</dbReference>
<organism evidence="1 2">
    <name type="scientific">Rock bream iridovirus</name>
    <dbReference type="NCBI Taxonomy" id="263891"/>
    <lineage>
        <taxon>Viruses</taxon>
        <taxon>Varidnaviria</taxon>
        <taxon>Bamfordvirae</taxon>
        <taxon>Nucleocytoviricota</taxon>
        <taxon>Megaviricetes</taxon>
        <taxon>Pimascovirales</taxon>
        <taxon>Pimascovirales incertae sedis</taxon>
        <taxon>Iridoviridae</taxon>
        <taxon>Alphairidovirinae</taxon>
        <taxon>Megalocytivirus</taxon>
        <taxon>Megalocytivirus pagrus1</taxon>
        <taxon>Infectious spleen and kidney necrosis virus</taxon>
    </lineage>
</organism>
<reference evidence="1 2" key="1">
    <citation type="journal article" date="2014" name="BMC Genomics">
        <title>In-depth profiling and analysis of host and viral microRNAs in Japanese flounder (Paralichthys olivaceus) infected with megalocytivirus reveal involvement of microRNAs in host-virus interaction in teleost fish.</title>
        <authorList>
            <person name="Zhang B.C."/>
            <person name="Zhang J."/>
            <person name="Sun L."/>
        </authorList>
    </citation>
    <scope>NUCLEOTIDE SEQUENCE [LARGE SCALE GENOMIC DNA]</scope>
    <source>
        <strain evidence="1">RBIV-C1</strain>
    </source>
</reference>
<sequence length="56" mass="6444">MHCHPLRQEACVPFILPLGTYGHLFRCQRPCVVCIMTAVICAHLTRPFEYGHMHAH</sequence>